<feature type="region of interest" description="Disordered" evidence="1">
    <location>
        <begin position="23"/>
        <end position="60"/>
    </location>
</feature>
<name>A0A9N9I828_9GLOM</name>
<dbReference type="AlphaFoldDB" id="A0A9N9I828"/>
<organism evidence="2 3">
    <name type="scientific">Cetraspora pellucida</name>
    <dbReference type="NCBI Taxonomy" id="1433469"/>
    <lineage>
        <taxon>Eukaryota</taxon>
        <taxon>Fungi</taxon>
        <taxon>Fungi incertae sedis</taxon>
        <taxon>Mucoromycota</taxon>
        <taxon>Glomeromycotina</taxon>
        <taxon>Glomeromycetes</taxon>
        <taxon>Diversisporales</taxon>
        <taxon>Gigasporaceae</taxon>
        <taxon>Cetraspora</taxon>
    </lineage>
</organism>
<proteinExistence type="predicted"/>
<evidence type="ECO:0000313" key="3">
    <source>
        <dbReference type="Proteomes" id="UP000789759"/>
    </source>
</evidence>
<dbReference type="Proteomes" id="UP000789759">
    <property type="component" value="Unassembled WGS sequence"/>
</dbReference>
<reference evidence="2" key="1">
    <citation type="submission" date="2021-06" db="EMBL/GenBank/DDBJ databases">
        <authorList>
            <person name="Kallberg Y."/>
            <person name="Tangrot J."/>
            <person name="Rosling A."/>
        </authorList>
    </citation>
    <scope>NUCLEOTIDE SEQUENCE</scope>
    <source>
        <strain evidence="2">FL966</strain>
    </source>
</reference>
<feature type="compositionally biased region" description="Polar residues" evidence="1">
    <location>
        <begin position="27"/>
        <end position="36"/>
    </location>
</feature>
<keyword evidence="3" id="KW-1185">Reference proteome</keyword>
<protein>
    <submittedName>
        <fullName evidence="2">4125_t:CDS:1</fullName>
    </submittedName>
</protein>
<dbReference type="EMBL" id="CAJVQA010013471">
    <property type="protein sequence ID" value="CAG8724493.1"/>
    <property type="molecule type" value="Genomic_DNA"/>
</dbReference>
<feature type="non-terminal residue" evidence="2">
    <location>
        <position position="60"/>
    </location>
</feature>
<comment type="caution">
    <text evidence="2">The sequence shown here is derived from an EMBL/GenBank/DDBJ whole genome shotgun (WGS) entry which is preliminary data.</text>
</comment>
<sequence length="60" mass="6823">MINLETSKPKYVEKGPFIVSSSDREFSYTQPENSMENLIEGSEKSYKLESGDVQSEKDES</sequence>
<evidence type="ECO:0000313" key="2">
    <source>
        <dbReference type="EMBL" id="CAG8724493.1"/>
    </source>
</evidence>
<gene>
    <name evidence="2" type="ORF">CPELLU_LOCUS13088</name>
</gene>
<accession>A0A9N9I828</accession>
<feature type="compositionally biased region" description="Basic and acidic residues" evidence="1">
    <location>
        <begin position="41"/>
        <end position="60"/>
    </location>
</feature>
<evidence type="ECO:0000256" key="1">
    <source>
        <dbReference type="SAM" id="MobiDB-lite"/>
    </source>
</evidence>